<evidence type="ECO:0000259" key="1">
    <source>
        <dbReference type="Pfam" id="PF26215"/>
    </source>
</evidence>
<evidence type="ECO:0000313" key="3">
    <source>
        <dbReference type="Proteomes" id="UP000694892"/>
    </source>
</evidence>
<dbReference type="PANTHER" id="PTHR21301:SF10">
    <property type="entry name" value="REVERSE TRANSCRIPTASE DOMAIN-CONTAINING PROTEIN"/>
    <property type="match status" value="1"/>
</dbReference>
<protein>
    <recommendedName>
        <fullName evidence="1">Helix-turn-helix domain-containing protein</fullName>
    </recommendedName>
</protein>
<organism evidence="2 3">
    <name type="scientific">Xenopus laevis</name>
    <name type="common">African clawed frog</name>
    <dbReference type="NCBI Taxonomy" id="8355"/>
    <lineage>
        <taxon>Eukaryota</taxon>
        <taxon>Metazoa</taxon>
        <taxon>Chordata</taxon>
        <taxon>Craniata</taxon>
        <taxon>Vertebrata</taxon>
        <taxon>Euteleostomi</taxon>
        <taxon>Amphibia</taxon>
        <taxon>Batrachia</taxon>
        <taxon>Anura</taxon>
        <taxon>Pipoidea</taxon>
        <taxon>Pipidae</taxon>
        <taxon>Xenopodinae</taxon>
        <taxon>Xenopus</taxon>
        <taxon>Xenopus</taxon>
    </lineage>
</organism>
<reference evidence="3" key="1">
    <citation type="journal article" date="2016" name="Nature">
        <title>Genome evolution in the allotetraploid frog Xenopus laevis.</title>
        <authorList>
            <person name="Session A.M."/>
            <person name="Uno Y."/>
            <person name="Kwon T."/>
            <person name="Chapman J.A."/>
            <person name="Toyoda A."/>
            <person name="Takahashi S."/>
            <person name="Fukui A."/>
            <person name="Hikosaka A."/>
            <person name="Suzuki A."/>
            <person name="Kondo M."/>
            <person name="van Heeringen S.J."/>
            <person name="Quigley I."/>
            <person name="Heinz S."/>
            <person name="Ogino H."/>
            <person name="Ochi H."/>
            <person name="Hellsten U."/>
            <person name="Lyons J.B."/>
            <person name="Simakov O."/>
            <person name="Putnam N."/>
            <person name="Stites J."/>
            <person name="Kuroki Y."/>
            <person name="Tanaka T."/>
            <person name="Michiue T."/>
            <person name="Watanabe M."/>
            <person name="Bogdanovic O."/>
            <person name="Lister R."/>
            <person name="Georgiou G."/>
            <person name="Paranjpe S.S."/>
            <person name="van Kruijsbergen I."/>
            <person name="Shu S."/>
            <person name="Carlson J."/>
            <person name="Kinoshita T."/>
            <person name="Ohta Y."/>
            <person name="Mawaribuchi S."/>
            <person name="Jenkins J."/>
            <person name="Grimwood J."/>
            <person name="Schmutz J."/>
            <person name="Mitros T."/>
            <person name="Mozaffari S.V."/>
            <person name="Suzuki Y."/>
            <person name="Haramoto Y."/>
            <person name="Yamamoto T.S."/>
            <person name="Takagi C."/>
            <person name="Heald R."/>
            <person name="Miller K."/>
            <person name="Haudenschild C."/>
            <person name="Kitzman J."/>
            <person name="Nakayama T."/>
            <person name="Izutsu Y."/>
            <person name="Robert J."/>
            <person name="Fortriede J."/>
            <person name="Burns K."/>
            <person name="Lotay V."/>
            <person name="Karimi K."/>
            <person name="Yasuoka Y."/>
            <person name="Dichmann D.S."/>
            <person name="Flajnik M.F."/>
            <person name="Houston D.W."/>
            <person name="Shendure J."/>
            <person name="DuPasquier L."/>
            <person name="Vize P.D."/>
            <person name="Zorn A.M."/>
            <person name="Ito M."/>
            <person name="Marcotte E.M."/>
            <person name="Wallingford J.B."/>
            <person name="Ito Y."/>
            <person name="Asashima M."/>
            <person name="Ueno N."/>
            <person name="Matsuda Y."/>
            <person name="Veenstra G.J."/>
            <person name="Fujiyama A."/>
            <person name="Harland R.M."/>
            <person name="Taira M."/>
            <person name="Rokhsar D.S."/>
        </authorList>
    </citation>
    <scope>NUCLEOTIDE SEQUENCE [LARGE SCALE GENOMIC DNA]</scope>
    <source>
        <strain evidence="3">J</strain>
    </source>
</reference>
<dbReference type="Pfam" id="PF26215">
    <property type="entry name" value="HTH_animal"/>
    <property type="match status" value="1"/>
</dbReference>
<sequence>MAPQYANLFMAQLEENYLASCNTRPLTYLRQALRYNRISSNLDDRKKHLHSLRKTFVNQGYHPQVIDDQIQRATQIPRDTLLDYKEKTENRVPIVVTYNLQLNIIRKIARDLQPILHTDTLKQIFPELPLLSYGQPPNLKKMIVRSALPKTTKAGTFPCNRCETHKYILCKNQVAIPNTQKVYTILDHYSCASSNVLYMITCTKCSKRCKYIYL</sequence>
<dbReference type="PANTHER" id="PTHR21301">
    <property type="entry name" value="REVERSE TRANSCRIPTASE"/>
    <property type="match status" value="1"/>
</dbReference>
<dbReference type="Proteomes" id="UP000694892">
    <property type="component" value="Chromosome 2L"/>
</dbReference>
<name>A0A974HY00_XENLA</name>
<feature type="domain" description="Helix-turn-helix" evidence="1">
    <location>
        <begin position="31"/>
        <end position="71"/>
    </location>
</feature>
<gene>
    <name evidence="2" type="ORF">XELAEV_18012008mg</name>
</gene>
<proteinExistence type="predicted"/>
<evidence type="ECO:0000313" key="2">
    <source>
        <dbReference type="EMBL" id="OCT94338.1"/>
    </source>
</evidence>
<dbReference type="InterPro" id="IPR058912">
    <property type="entry name" value="HTH_animal"/>
</dbReference>
<dbReference type="AlphaFoldDB" id="A0A974HY00"/>
<accession>A0A974HY00</accession>
<dbReference type="EMBL" id="CM004468">
    <property type="protein sequence ID" value="OCT94338.1"/>
    <property type="molecule type" value="Genomic_DNA"/>
</dbReference>